<protein>
    <submittedName>
        <fullName evidence="2">Uncharacterized protein</fullName>
    </submittedName>
</protein>
<dbReference type="AlphaFoldDB" id="A0A1A9ZMG3"/>
<dbReference type="EnsemblMetazoa" id="GPAI019214-RA">
    <property type="protein sequence ID" value="GPAI019214-PA"/>
    <property type="gene ID" value="GPAI019214"/>
</dbReference>
<keyword evidence="3" id="KW-1185">Reference proteome</keyword>
<reference evidence="2" key="2">
    <citation type="submission" date="2020-05" db="UniProtKB">
        <authorList>
            <consortium name="EnsemblMetazoa"/>
        </authorList>
    </citation>
    <scope>IDENTIFICATION</scope>
    <source>
        <strain evidence="2">IAEA</strain>
    </source>
</reference>
<evidence type="ECO:0000313" key="3">
    <source>
        <dbReference type="Proteomes" id="UP000092445"/>
    </source>
</evidence>
<dbReference type="Proteomes" id="UP000092445">
    <property type="component" value="Unassembled WGS sequence"/>
</dbReference>
<feature type="transmembrane region" description="Helical" evidence="1">
    <location>
        <begin position="293"/>
        <end position="319"/>
    </location>
</feature>
<keyword evidence="1" id="KW-1133">Transmembrane helix</keyword>
<feature type="transmembrane region" description="Helical" evidence="1">
    <location>
        <begin position="113"/>
        <end position="132"/>
    </location>
</feature>
<keyword evidence="1" id="KW-0812">Transmembrane</keyword>
<accession>A0A1A9ZMG3</accession>
<organism evidence="2 3">
    <name type="scientific">Glossina pallidipes</name>
    <name type="common">Tsetse fly</name>
    <dbReference type="NCBI Taxonomy" id="7398"/>
    <lineage>
        <taxon>Eukaryota</taxon>
        <taxon>Metazoa</taxon>
        <taxon>Ecdysozoa</taxon>
        <taxon>Arthropoda</taxon>
        <taxon>Hexapoda</taxon>
        <taxon>Insecta</taxon>
        <taxon>Pterygota</taxon>
        <taxon>Neoptera</taxon>
        <taxon>Endopterygota</taxon>
        <taxon>Diptera</taxon>
        <taxon>Brachycera</taxon>
        <taxon>Muscomorpha</taxon>
        <taxon>Hippoboscoidea</taxon>
        <taxon>Glossinidae</taxon>
        <taxon>Glossina</taxon>
    </lineage>
</organism>
<feature type="transmembrane region" description="Helical" evidence="1">
    <location>
        <begin position="152"/>
        <end position="171"/>
    </location>
</feature>
<evidence type="ECO:0000313" key="2">
    <source>
        <dbReference type="EnsemblMetazoa" id="GPAI019214-PA"/>
    </source>
</evidence>
<evidence type="ECO:0000256" key="1">
    <source>
        <dbReference type="SAM" id="Phobius"/>
    </source>
</evidence>
<reference evidence="3" key="1">
    <citation type="submission" date="2014-03" db="EMBL/GenBank/DDBJ databases">
        <authorList>
            <person name="Aksoy S."/>
            <person name="Warren W."/>
            <person name="Wilson R.K."/>
        </authorList>
    </citation>
    <scope>NUCLEOTIDE SEQUENCE [LARGE SCALE GENOMIC DNA]</scope>
    <source>
        <strain evidence="3">IAEA</strain>
    </source>
</reference>
<keyword evidence="1" id="KW-0472">Membrane</keyword>
<proteinExistence type="predicted"/>
<sequence>MATIRREYEMRTAYINSSITATPTRWRGIDIGTYQILGVFVVAAAETTDERVFCFINTNDGNSMGNMQCLVSSRLTKTSLSLLAINVKLSASHPRQPMQGGFAVKNSSGNFNALANFSFSSLILKALAGGFLVTDFSVEMLPQFVSNTGNALPSNAFMTASIKSSAIFLFLKRKENFCNAMISSLKSLTANSQDLSSLQKGFGADSPLASVVFENNVSVVLDVEAAGADDDASTLSILDRVEEVANGFGKVKAFVAATEPLPKVKSRLDFACSSLSSATLTPKLKFCSMLGAFLLLASSRMVPLLAFCVAGVIVIGFVVASDLLNVKGFGVVADCSWATFEPVPKLKVALTLGTVLEEVGPFKSNVFSLVSSSVLTSIKSGRDVGVVLFSKSLVALLQLWCKVALVRTGGLAKLFKLLKILANGEAERLLIVGGKMEVGEIPMLVIVLPPLKLGTPESVFAGIFDDSTVVTPLTSLCRADELVVSSLIQIVEAGYRYVFAGSHPLRRDK</sequence>
<dbReference type="VEuPathDB" id="VectorBase:GPAI019214"/>
<name>A0A1A9ZMG3_GLOPL</name>